<keyword evidence="3 5" id="KW-1133">Transmembrane helix</keyword>
<keyword evidence="2 5" id="KW-0812">Transmembrane</keyword>
<feature type="transmembrane region" description="Helical" evidence="5">
    <location>
        <begin position="124"/>
        <end position="146"/>
    </location>
</feature>
<keyword evidence="8" id="KW-1185">Reference proteome</keyword>
<accession>A0ABW5ISD8</accession>
<dbReference type="EMBL" id="JBHULT010000005">
    <property type="protein sequence ID" value="MFD2516554.1"/>
    <property type="molecule type" value="Genomic_DNA"/>
</dbReference>
<evidence type="ECO:0000313" key="7">
    <source>
        <dbReference type="EMBL" id="MFD2516554.1"/>
    </source>
</evidence>
<comment type="caution">
    <text evidence="7">The sequence shown here is derived from an EMBL/GenBank/DDBJ whole genome shotgun (WGS) entry which is preliminary data.</text>
</comment>
<feature type="transmembrane region" description="Helical" evidence="5">
    <location>
        <begin position="33"/>
        <end position="52"/>
    </location>
</feature>
<dbReference type="PANTHER" id="PTHR43021:SF2">
    <property type="entry name" value="CATION_H+ EXCHANGER DOMAIN-CONTAINING PROTEIN"/>
    <property type="match status" value="1"/>
</dbReference>
<dbReference type="Gene3D" id="1.20.1530.20">
    <property type="match status" value="1"/>
</dbReference>
<dbReference type="PANTHER" id="PTHR43021">
    <property type="entry name" value="NA(+)/H(+) ANTIPORTER-RELATED"/>
    <property type="match status" value="1"/>
</dbReference>
<feature type="transmembrane region" description="Helical" evidence="5">
    <location>
        <begin position="230"/>
        <end position="260"/>
    </location>
</feature>
<sequence>MPEELPAVLIMGVLITLGSILGLLSEKVNFPRIVIYILVGVVFSPDLLGGLFNFSTEGWSPVITDIALGIIAYIIGSEINPSDLKKEEGIVTVTVIGQSLGVLLFVGLGLWGLSKIYPFHEISFYHALIFGAVATATAPAATLGIIEEYKAKGKLTNTLLGIIAVDDAIGIIFFTLILGMGAEGSFSGSILEGITEVGGSLLLGTGLGIVLGILGKFLEKEELRLATIIGFIFLVFGISSLLGLSLLLSCMTLGFVSVLFYQKKQAEWLLPLQHIEELVFLFFFTLAGIQFEIHSFLDSMLLVLLYVFLRVLGKYSGAYTGMYLIRTEKKTRHLLGLCLFPQAGVAIGLAIRAGNQPGFEETGALLLNVILGSTILFELITPFVTRFALREAGEIETKAKKDTE</sequence>
<feature type="transmembrane region" description="Helical" evidence="5">
    <location>
        <begin position="200"/>
        <end position="218"/>
    </location>
</feature>
<feature type="transmembrane region" description="Helical" evidence="5">
    <location>
        <begin position="365"/>
        <end position="389"/>
    </location>
</feature>
<name>A0ABW5ISD8_9FLAO</name>
<feature type="transmembrane region" description="Helical" evidence="5">
    <location>
        <begin position="280"/>
        <end position="313"/>
    </location>
</feature>
<dbReference type="Pfam" id="PF00999">
    <property type="entry name" value="Na_H_Exchanger"/>
    <property type="match status" value="1"/>
</dbReference>
<evidence type="ECO:0000256" key="1">
    <source>
        <dbReference type="ARBA" id="ARBA00004141"/>
    </source>
</evidence>
<feature type="domain" description="Cation/H+ exchanger transmembrane" evidence="6">
    <location>
        <begin position="17"/>
        <end position="383"/>
    </location>
</feature>
<comment type="subcellular location">
    <subcellularLocation>
        <location evidence="1">Membrane</location>
        <topology evidence="1">Multi-pass membrane protein</topology>
    </subcellularLocation>
</comment>
<reference evidence="8" key="1">
    <citation type="journal article" date="2019" name="Int. J. Syst. Evol. Microbiol.">
        <title>The Global Catalogue of Microorganisms (GCM) 10K type strain sequencing project: providing services to taxonomists for standard genome sequencing and annotation.</title>
        <authorList>
            <consortium name="The Broad Institute Genomics Platform"/>
            <consortium name="The Broad Institute Genome Sequencing Center for Infectious Disease"/>
            <person name="Wu L."/>
            <person name="Ma J."/>
        </authorList>
    </citation>
    <scope>NUCLEOTIDE SEQUENCE [LARGE SCALE GENOMIC DNA]</scope>
    <source>
        <strain evidence="8">KCTC 42585</strain>
    </source>
</reference>
<keyword evidence="4 5" id="KW-0472">Membrane</keyword>
<feature type="transmembrane region" description="Helical" evidence="5">
    <location>
        <begin position="6"/>
        <end position="24"/>
    </location>
</feature>
<proteinExistence type="predicted"/>
<dbReference type="InterPro" id="IPR006153">
    <property type="entry name" value="Cation/H_exchanger_TM"/>
</dbReference>
<dbReference type="RefSeq" id="WP_380747747.1">
    <property type="nucleotide sequence ID" value="NZ_JBHULT010000005.1"/>
</dbReference>
<protein>
    <submittedName>
        <fullName evidence="7">Cation:proton antiporter</fullName>
    </submittedName>
</protein>
<feature type="transmembrane region" description="Helical" evidence="5">
    <location>
        <begin position="158"/>
        <end position="180"/>
    </location>
</feature>
<gene>
    <name evidence="7" type="ORF">ACFSTG_01470</name>
</gene>
<evidence type="ECO:0000313" key="8">
    <source>
        <dbReference type="Proteomes" id="UP001597468"/>
    </source>
</evidence>
<evidence type="ECO:0000259" key="6">
    <source>
        <dbReference type="Pfam" id="PF00999"/>
    </source>
</evidence>
<evidence type="ECO:0000256" key="3">
    <source>
        <dbReference type="ARBA" id="ARBA00022989"/>
    </source>
</evidence>
<dbReference type="InterPro" id="IPR038770">
    <property type="entry name" value="Na+/solute_symporter_sf"/>
</dbReference>
<feature type="transmembrane region" description="Helical" evidence="5">
    <location>
        <begin position="334"/>
        <end position="353"/>
    </location>
</feature>
<evidence type="ECO:0000256" key="2">
    <source>
        <dbReference type="ARBA" id="ARBA00022692"/>
    </source>
</evidence>
<evidence type="ECO:0000256" key="5">
    <source>
        <dbReference type="SAM" id="Phobius"/>
    </source>
</evidence>
<feature type="transmembrane region" description="Helical" evidence="5">
    <location>
        <begin position="58"/>
        <end position="77"/>
    </location>
</feature>
<feature type="transmembrane region" description="Helical" evidence="5">
    <location>
        <begin position="89"/>
        <end position="112"/>
    </location>
</feature>
<evidence type="ECO:0000256" key="4">
    <source>
        <dbReference type="ARBA" id="ARBA00023136"/>
    </source>
</evidence>
<dbReference type="Proteomes" id="UP001597468">
    <property type="component" value="Unassembled WGS sequence"/>
</dbReference>
<organism evidence="7 8">
    <name type="scientific">Salinimicrobium flavum</name>
    <dbReference type="NCBI Taxonomy" id="1737065"/>
    <lineage>
        <taxon>Bacteria</taxon>
        <taxon>Pseudomonadati</taxon>
        <taxon>Bacteroidota</taxon>
        <taxon>Flavobacteriia</taxon>
        <taxon>Flavobacteriales</taxon>
        <taxon>Flavobacteriaceae</taxon>
        <taxon>Salinimicrobium</taxon>
    </lineage>
</organism>